<dbReference type="CDD" id="cd06267">
    <property type="entry name" value="PBP1_LacI_sugar_binding-like"/>
    <property type="match status" value="1"/>
</dbReference>
<dbReference type="PROSITE" id="PS00356">
    <property type="entry name" value="HTH_LACI_1"/>
    <property type="match status" value="1"/>
</dbReference>
<keyword evidence="3" id="KW-0804">Transcription</keyword>
<evidence type="ECO:0000259" key="4">
    <source>
        <dbReference type="PROSITE" id="PS50932"/>
    </source>
</evidence>
<dbReference type="InterPro" id="IPR028082">
    <property type="entry name" value="Peripla_BP_I"/>
</dbReference>
<evidence type="ECO:0000256" key="3">
    <source>
        <dbReference type="ARBA" id="ARBA00023163"/>
    </source>
</evidence>
<feature type="domain" description="HTH lacI-type" evidence="4">
    <location>
        <begin position="3"/>
        <end position="57"/>
    </location>
</feature>
<dbReference type="GO" id="GO:0003700">
    <property type="term" value="F:DNA-binding transcription factor activity"/>
    <property type="evidence" value="ECO:0007669"/>
    <property type="project" value="TreeGrafter"/>
</dbReference>
<evidence type="ECO:0000256" key="2">
    <source>
        <dbReference type="ARBA" id="ARBA00023125"/>
    </source>
</evidence>
<dbReference type="Pfam" id="PF00356">
    <property type="entry name" value="LacI"/>
    <property type="match status" value="1"/>
</dbReference>
<dbReference type="PROSITE" id="PS50932">
    <property type="entry name" value="HTH_LACI_2"/>
    <property type="match status" value="1"/>
</dbReference>
<dbReference type="Pfam" id="PF13377">
    <property type="entry name" value="Peripla_BP_3"/>
    <property type="match status" value="1"/>
</dbReference>
<sequence>MGVTIKDVARKAGVSISTVSKVIHDAPTISDATKKRVLEIMKELNYHPNIIARSFVSQSSYHIGLIMSLKKEDAFLNPYIYEIMGGIEEVARKNGYLLSIINTSTLSENPAELEKLIAQKRVDGLIIHLGGFDEKLTAVLNRADFPYVFIGRPNFATGASWVDINNAKAGEIATHHLVDQGCRCIAFIGDGVAIRHSICAARAEGYKNALQAMGYAVDERYIKDMKGTCENIPALLEELLGMDERPDGLVCSDNFIAFETLKYLQRKNIEVPGEMLLITFDNYPFAPYTMPPMSTVDIDVFELGVQSARAIINKLSNPGMTIQYSLLSPSLIIRESSARKITG</sequence>
<dbReference type="PRINTS" id="PR00036">
    <property type="entry name" value="HTHLACI"/>
</dbReference>
<keyword evidence="1" id="KW-0805">Transcription regulation</keyword>
<reference evidence="5 6" key="1">
    <citation type="submission" date="2016-11" db="EMBL/GenBank/DDBJ databases">
        <authorList>
            <person name="Varghese N."/>
            <person name="Submissions S."/>
        </authorList>
    </citation>
    <scope>NUCLEOTIDE SEQUENCE [LARGE SCALE GENOMIC DNA]</scope>
    <source>
        <strain evidence="5 6">DSM 19027</strain>
    </source>
</reference>
<keyword evidence="2" id="KW-0238">DNA-binding</keyword>
<proteinExistence type="predicted"/>
<dbReference type="AlphaFoldDB" id="A0A1M6E1S2"/>
<dbReference type="Proteomes" id="UP000324781">
    <property type="component" value="Unassembled WGS sequence"/>
</dbReference>
<dbReference type="Gene3D" id="3.40.50.2300">
    <property type="match status" value="2"/>
</dbReference>
<dbReference type="OrthoDB" id="43195at2"/>
<dbReference type="PANTHER" id="PTHR30146:SF109">
    <property type="entry name" value="HTH-TYPE TRANSCRIPTIONAL REGULATOR GALS"/>
    <property type="match status" value="1"/>
</dbReference>
<dbReference type="SUPFAM" id="SSF53822">
    <property type="entry name" value="Periplasmic binding protein-like I"/>
    <property type="match status" value="1"/>
</dbReference>
<dbReference type="CDD" id="cd01392">
    <property type="entry name" value="HTH_LacI"/>
    <property type="match status" value="1"/>
</dbReference>
<evidence type="ECO:0000313" key="6">
    <source>
        <dbReference type="Proteomes" id="UP000324781"/>
    </source>
</evidence>
<evidence type="ECO:0000313" key="5">
    <source>
        <dbReference type="EMBL" id="SHI79349.1"/>
    </source>
</evidence>
<dbReference type="RefSeq" id="WP_149678169.1">
    <property type="nucleotide sequence ID" value="NZ_FQZP01000010.1"/>
</dbReference>
<dbReference type="Gene3D" id="1.10.260.40">
    <property type="entry name" value="lambda repressor-like DNA-binding domains"/>
    <property type="match status" value="1"/>
</dbReference>
<dbReference type="InterPro" id="IPR000843">
    <property type="entry name" value="HTH_LacI"/>
</dbReference>
<gene>
    <name evidence="5" type="ORF">SAMN05444373_10105</name>
</gene>
<evidence type="ECO:0000256" key="1">
    <source>
        <dbReference type="ARBA" id="ARBA00023015"/>
    </source>
</evidence>
<dbReference type="SMART" id="SM00354">
    <property type="entry name" value="HTH_LACI"/>
    <property type="match status" value="1"/>
</dbReference>
<keyword evidence="6" id="KW-1185">Reference proteome</keyword>
<dbReference type="GO" id="GO:0000976">
    <property type="term" value="F:transcription cis-regulatory region binding"/>
    <property type="evidence" value="ECO:0007669"/>
    <property type="project" value="TreeGrafter"/>
</dbReference>
<organism evidence="5 6">
    <name type="scientific">Thermoclostridium caenicola</name>
    <dbReference type="NCBI Taxonomy" id="659425"/>
    <lineage>
        <taxon>Bacteria</taxon>
        <taxon>Bacillati</taxon>
        <taxon>Bacillota</taxon>
        <taxon>Clostridia</taxon>
        <taxon>Eubacteriales</taxon>
        <taxon>Oscillospiraceae</taxon>
        <taxon>Thermoclostridium</taxon>
    </lineage>
</organism>
<dbReference type="PANTHER" id="PTHR30146">
    <property type="entry name" value="LACI-RELATED TRANSCRIPTIONAL REPRESSOR"/>
    <property type="match status" value="1"/>
</dbReference>
<protein>
    <submittedName>
        <fullName evidence="5">Transcriptional regulator, LacI family</fullName>
    </submittedName>
</protein>
<dbReference type="InterPro" id="IPR010982">
    <property type="entry name" value="Lambda_DNA-bd_dom_sf"/>
</dbReference>
<dbReference type="SUPFAM" id="SSF47413">
    <property type="entry name" value="lambda repressor-like DNA-binding domains"/>
    <property type="match status" value="1"/>
</dbReference>
<dbReference type="InterPro" id="IPR046335">
    <property type="entry name" value="LacI/GalR-like_sensor"/>
</dbReference>
<accession>A0A1M6E1S2</accession>
<dbReference type="EMBL" id="FQZP01000010">
    <property type="protein sequence ID" value="SHI79349.1"/>
    <property type="molecule type" value="Genomic_DNA"/>
</dbReference>
<name>A0A1M6E1S2_9FIRM</name>